<protein>
    <submittedName>
        <fullName evidence="2">FG-GAP repeat domain-containing protein</fullName>
    </submittedName>
</protein>
<proteinExistence type="predicted"/>
<dbReference type="SUPFAM" id="SSF69318">
    <property type="entry name" value="Integrin alpha N-terminal domain"/>
    <property type="match status" value="2"/>
</dbReference>
<dbReference type="RefSeq" id="WP_382345062.1">
    <property type="nucleotide sequence ID" value="NZ_JBHMBP010000001.1"/>
</dbReference>
<name>A0ABW2DAP8_9ACTN</name>
<keyword evidence="3" id="KW-1185">Reference proteome</keyword>
<dbReference type="InterPro" id="IPR013517">
    <property type="entry name" value="FG-GAP"/>
</dbReference>
<sequence>MAAAAFAAPVAAQEDDNMPFLHGDVTVTEAAAGTTANATPVFFQQQDLAAGTAAVVVSFSAPTVPGTVTDVAYDNCTSIETGVVDCVFAGFTGTTGTAYTLTGPIGYAVPAGTPGPIEVCGCEYTVTTIDEAELAEYPDLPTDPEHPNLLGITEAAAWDDPSATADAGSISVVTAANQFDLYIEGTEQVGTAIGTEPMVSLFVHNAGPADAADLAVDEPGSYVLRGRLPDGTELTQLNSGGNAAWTCLDESELAAEYARTENTLLDRFDFVCHVQSIAADDHETFRFYTEITGGANEPGRFEVAPTYTSEYSENLDAVPYNDMWFVLSGMPAVPLARNDFNDDGFDDFISVRETDGALRLHAGNGDGTFDGAVTVATGWGGYDVVMAGEVNSDGRADLLVRDNASGVLYTYPGDGNGGFGTRIRSGSSWNTMGVFTTADVTGDGVMDVMAVRNSDGGMYAYPGNGDGTFGTGILFGWGYNYIDAIVSLGDVDKDGADDLMVRDSQTKGYWVLASTAETWIELSPSLDDGSGRVYRQVTGAGDLDRDGYVDLLSVDTRTSALYRHSFELNGYLQPEPPVQSSGWIGVSLPMVTTDRAHDFDEDGGDDIIVRRESDGNTFAYYGNGTGGFAGSYSWGTTFSGMNLLATAGDFTGDGLADVIGRVGSSGALYVYPGNGIGDYDYDARIRIGTGWNIMSAIVSAYDYNGDLKVDVIAREASTGVLWLYPGKANGTVGTRIKIGTGWNAMKEITAIGDLDHDGTADIIAVRTSDDCLYFYGGKPTGGVKNGVKIGCGWGALDNITAAGDFSGDGHIDLVARRKSDGKLFMYKGNGQGSFGSSTQIGSGWGGFDLFA</sequence>
<comment type="caution">
    <text evidence="2">The sequence shown here is derived from an EMBL/GenBank/DDBJ whole genome shotgun (WGS) entry which is preliminary data.</text>
</comment>
<dbReference type="Pfam" id="PF13517">
    <property type="entry name" value="FG-GAP_3"/>
    <property type="match status" value="3"/>
</dbReference>
<dbReference type="EMBL" id="JBHSYS010000004">
    <property type="protein sequence ID" value="MFC6959289.1"/>
    <property type="molecule type" value="Genomic_DNA"/>
</dbReference>
<accession>A0ABW2DAP8</accession>
<dbReference type="PANTHER" id="PTHR44103:SF1">
    <property type="entry name" value="PROPROTEIN CONVERTASE P"/>
    <property type="match status" value="1"/>
</dbReference>
<dbReference type="PANTHER" id="PTHR44103">
    <property type="entry name" value="PROPROTEIN CONVERTASE P"/>
    <property type="match status" value="1"/>
</dbReference>
<organism evidence="2 3">
    <name type="scientific">Glycomyces mayteni</name>
    <dbReference type="NCBI Taxonomy" id="543887"/>
    <lineage>
        <taxon>Bacteria</taxon>
        <taxon>Bacillati</taxon>
        <taxon>Actinomycetota</taxon>
        <taxon>Actinomycetes</taxon>
        <taxon>Glycomycetales</taxon>
        <taxon>Glycomycetaceae</taxon>
        <taxon>Glycomyces</taxon>
    </lineage>
</organism>
<keyword evidence="1" id="KW-0732">Signal</keyword>
<evidence type="ECO:0000313" key="2">
    <source>
        <dbReference type="EMBL" id="MFC6959289.1"/>
    </source>
</evidence>
<evidence type="ECO:0000256" key="1">
    <source>
        <dbReference type="ARBA" id="ARBA00022729"/>
    </source>
</evidence>
<gene>
    <name evidence="2" type="ORF">ACFQS3_19005</name>
</gene>
<reference evidence="3" key="1">
    <citation type="journal article" date="2019" name="Int. J. Syst. Evol. Microbiol.">
        <title>The Global Catalogue of Microorganisms (GCM) 10K type strain sequencing project: providing services to taxonomists for standard genome sequencing and annotation.</title>
        <authorList>
            <consortium name="The Broad Institute Genomics Platform"/>
            <consortium name="The Broad Institute Genome Sequencing Center for Infectious Disease"/>
            <person name="Wu L."/>
            <person name="Ma J."/>
        </authorList>
    </citation>
    <scope>NUCLEOTIDE SEQUENCE [LARGE SCALE GENOMIC DNA]</scope>
    <source>
        <strain evidence="3">KACC 12634</strain>
    </source>
</reference>
<evidence type="ECO:0000313" key="3">
    <source>
        <dbReference type="Proteomes" id="UP001596470"/>
    </source>
</evidence>
<dbReference type="InterPro" id="IPR028994">
    <property type="entry name" value="Integrin_alpha_N"/>
</dbReference>
<dbReference type="Proteomes" id="UP001596470">
    <property type="component" value="Unassembled WGS sequence"/>
</dbReference>
<dbReference type="Gene3D" id="2.130.10.130">
    <property type="entry name" value="Integrin alpha, N-terminal"/>
    <property type="match status" value="2"/>
</dbReference>